<feature type="compositionally biased region" description="Basic residues" evidence="1">
    <location>
        <begin position="165"/>
        <end position="175"/>
    </location>
</feature>
<dbReference type="AlphaFoldDB" id="A0A6A5KX60"/>
<gene>
    <name evidence="2" type="ORF">BDW02DRAFT_575415</name>
</gene>
<reference evidence="2" key="1">
    <citation type="submission" date="2020-01" db="EMBL/GenBank/DDBJ databases">
        <authorList>
            <consortium name="DOE Joint Genome Institute"/>
            <person name="Haridas S."/>
            <person name="Albert R."/>
            <person name="Binder M."/>
            <person name="Bloem J."/>
            <person name="Labutti K."/>
            <person name="Salamov A."/>
            <person name="Andreopoulos B."/>
            <person name="Baker S.E."/>
            <person name="Barry K."/>
            <person name="Bills G."/>
            <person name="Bluhm B.H."/>
            <person name="Cannon C."/>
            <person name="Castanera R."/>
            <person name="Culley D.E."/>
            <person name="Daum C."/>
            <person name="Ezra D."/>
            <person name="Gonzalez J.B."/>
            <person name="Henrissat B."/>
            <person name="Kuo A."/>
            <person name="Liang C."/>
            <person name="Lipzen A."/>
            <person name="Lutzoni F."/>
            <person name="Magnuson J."/>
            <person name="Mondo S."/>
            <person name="Nolan M."/>
            <person name="Ohm R."/>
            <person name="Pangilinan J."/>
            <person name="Park H.-J."/>
            <person name="Ramirez L."/>
            <person name="Alfaro M."/>
            <person name="Sun H."/>
            <person name="Tritt A."/>
            <person name="Yoshinaga Y."/>
            <person name="Zwiers L.-H."/>
            <person name="Turgeon B.G."/>
            <person name="Goodwin S.B."/>
            <person name="Spatafora J.W."/>
            <person name="Crous P.W."/>
            <person name="Grigoriev I.V."/>
        </authorList>
    </citation>
    <scope>NUCLEOTIDE SEQUENCE</scope>
    <source>
        <strain evidence="2">P77</strain>
    </source>
</reference>
<feature type="region of interest" description="Disordered" evidence="1">
    <location>
        <begin position="157"/>
        <end position="199"/>
    </location>
</feature>
<dbReference type="EMBL" id="ML975245">
    <property type="protein sequence ID" value="KAF1839314.1"/>
    <property type="molecule type" value="Genomic_DNA"/>
</dbReference>
<sequence length="199" mass="22316">MADQPTSESISQAITTQLHTLGLQTWESATEESTNFLKAIESHCQNTPTTNKKLKALERNIRATKNSILHWAREAPNMENCMRAIRAYNDVYASPKSFKKLYGSRRGYEEQAEEHAVEAEKWVRLEVEMKSRALASLQEYERLKEEFQRVSGRLAPVRGRERKGGAKKRAPRRARAAGTGKLTASAAGTVTLLSPVGEN</sequence>
<dbReference type="Proteomes" id="UP000800040">
    <property type="component" value="Unassembled WGS sequence"/>
</dbReference>
<protein>
    <submittedName>
        <fullName evidence="2">Uncharacterized protein</fullName>
    </submittedName>
</protein>
<organism evidence="2 3">
    <name type="scientific">Decorospora gaudefroyi</name>
    <dbReference type="NCBI Taxonomy" id="184978"/>
    <lineage>
        <taxon>Eukaryota</taxon>
        <taxon>Fungi</taxon>
        <taxon>Dikarya</taxon>
        <taxon>Ascomycota</taxon>
        <taxon>Pezizomycotina</taxon>
        <taxon>Dothideomycetes</taxon>
        <taxon>Pleosporomycetidae</taxon>
        <taxon>Pleosporales</taxon>
        <taxon>Pleosporineae</taxon>
        <taxon>Pleosporaceae</taxon>
        <taxon>Decorospora</taxon>
    </lineage>
</organism>
<accession>A0A6A5KX60</accession>
<proteinExistence type="predicted"/>
<name>A0A6A5KX60_9PLEO</name>
<evidence type="ECO:0000313" key="3">
    <source>
        <dbReference type="Proteomes" id="UP000800040"/>
    </source>
</evidence>
<evidence type="ECO:0000313" key="2">
    <source>
        <dbReference type="EMBL" id="KAF1839314.1"/>
    </source>
</evidence>
<evidence type="ECO:0000256" key="1">
    <source>
        <dbReference type="SAM" id="MobiDB-lite"/>
    </source>
</evidence>
<keyword evidence="3" id="KW-1185">Reference proteome</keyword>